<evidence type="ECO:0000259" key="7">
    <source>
        <dbReference type="PROSITE" id="PS51462"/>
    </source>
</evidence>
<dbReference type="SUPFAM" id="SSF55811">
    <property type="entry name" value="Nudix"/>
    <property type="match status" value="1"/>
</dbReference>
<keyword evidence="3" id="KW-0479">Metal-binding</keyword>
<proteinExistence type="predicted"/>
<comment type="cofactor">
    <cofactor evidence="2">
        <name>Mg(2+)</name>
        <dbReference type="ChEBI" id="CHEBI:18420"/>
    </cofactor>
</comment>
<keyword evidence="6" id="KW-0464">Manganese</keyword>
<dbReference type="GO" id="GO:0046872">
    <property type="term" value="F:metal ion binding"/>
    <property type="evidence" value="ECO:0007669"/>
    <property type="project" value="UniProtKB-KW"/>
</dbReference>
<dbReference type="Gene3D" id="3.90.79.10">
    <property type="entry name" value="Nucleoside Triphosphate Pyrophosphohydrolase"/>
    <property type="match status" value="1"/>
</dbReference>
<organism evidence="8 9">
    <name type="scientific">Kaistia nematophila</name>
    <dbReference type="NCBI Taxonomy" id="2994654"/>
    <lineage>
        <taxon>Bacteria</taxon>
        <taxon>Pseudomonadati</taxon>
        <taxon>Pseudomonadota</taxon>
        <taxon>Alphaproteobacteria</taxon>
        <taxon>Hyphomicrobiales</taxon>
        <taxon>Kaistiaceae</taxon>
        <taxon>Kaistia</taxon>
    </lineage>
</organism>
<sequence>MTQLDSDDPFRPDHFFARARKLLRPLDHPLVALPREPVINPEFVPPKGFVWREAAVLIPVVERSEATVLMTRRTMQLRKHPGQIAFPGGKIDPTDADATAAALREAQEEIGLDPGLVDPIGALDPYIAGTGYRITAIVARVAPDHHLVLNPGEVDATFEVPLSFLMTPENHQTISREFDGVRHSLYEMPYDEHHIWGVTAGIIRGLYERLFR</sequence>
<dbReference type="RefSeq" id="WP_266340789.1">
    <property type="nucleotide sequence ID" value="NZ_JAPKNK010000012.1"/>
</dbReference>
<dbReference type="CDD" id="cd03426">
    <property type="entry name" value="NUDIX_CoAse_Nudt7"/>
    <property type="match status" value="1"/>
</dbReference>
<dbReference type="InterPro" id="IPR015797">
    <property type="entry name" value="NUDIX_hydrolase-like_dom_sf"/>
</dbReference>
<comment type="caution">
    <text evidence="8">The sequence shown here is derived from an EMBL/GenBank/DDBJ whole genome shotgun (WGS) entry which is preliminary data.</text>
</comment>
<evidence type="ECO:0000256" key="4">
    <source>
        <dbReference type="ARBA" id="ARBA00022801"/>
    </source>
</evidence>
<keyword evidence="9" id="KW-1185">Reference proteome</keyword>
<evidence type="ECO:0000313" key="9">
    <source>
        <dbReference type="Proteomes" id="UP001144805"/>
    </source>
</evidence>
<dbReference type="InterPro" id="IPR000086">
    <property type="entry name" value="NUDIX_hydrolase_dom"/>
</dbReference>
<name>A0A9X3E5B3_9HYPH</name>
<dbReference type="PANTHER" id="PTHR12992">
    <property type="entry name" value="NUDIX HYDROLASE"/>
    <property type="match status" value="1"/>
</dbReference>
<dbReference type="PANTHER" id="PTHR12992:SF11">
    <property type="entry name" value="MITOCHONDRIAL COENZYME A DIPHOSPHATASE NUDT8"/>
    <property type="match status" value="1"/>
</dbReference>
<comment type="cofactor">
    <cofactor evidence="1">
        <name>Mn(2+)</name>
        <dbReference type="ChEBI" id="CHEBI:29035"/>
    </cofactor>
</comment>
<dbReference type="Proteomes" id="UP001144805">
    <property type="component" value="Unassembled WGS sequence"/>
</dbReference>
<dbReference type="InterPro" id="IPR045121">
    <property type="entry name" value="CoAse"/>
</dbReference>
<evidence type="ECO:0000313" key="8">
    <source>
        <dbReference type="EMBL" id="MCX5571829.1"/>
    </source>
</evidence>
<accession>A0A9X3E5B3</accession>
<keyword evidence="4" id="KW-0378">Hydrolase</keyword>
<dbReference type="Pfam" id="PF00293">
    <property type="entry name" value="NUDIX"/>
    <property type="match status" value="1"/>
</dbReference>
<protein>
    <submittedName>
        <fullName evidence="8">CoA pyrophosphatase</fullName>
    </submittedName>
</protein>
<evidence type="ECO:0000256" key="2">
    <source>
        <dbReference type="ARBA" id="ARBA00001946"/>
    </source>
</evidence>
<evidence type="ECO:0000256" key="6">
    <source>
        <dbReference type="ARBA" id="ARBA00023211"/>
    </source>
</evidence>
<dbReference type="NCBIfam" id="NF007980">
    <property type="entry name" value="PRK10707.1"/>
    <property type="match status" value="1"/>
</dbReference>
<evidence type="ECO:0000256" key="3">
    <source>
        <dbReference type="ARBA" id="ARBA00022723"/>
    </source>
</evidence>
<reference evidence="8" key="1">
    <citation type="submission" date="2022-11" db="EMBL/GenBank/DDBJ databases">
        <title>Biodiversity and phylogenetic relationships of bacteria.</title>
        <authorList>
            <person name="Machado R.A.R."/>
            <person name="Bhat A."/>
            <person name="Loulou A."/>
            <person name="Kallel S."/>
        </authorList>
    </citation>
    <scope>NUCLEOTIDE SEQUENCE</scope>
    <source>
        <strain evidence="8">K-TC2</strain>
    </source>
</reference>
<dbReference type="GO" id="GO:0010945">
    <property type="term" value="F:coenzyme A diphosphatase activity"/>
    <property type="evidence" value="ECO:0007669"/>
    <property type="project" value="InterPro"/>
</dbReference>
<evidence type="ECO:0000256" key="1">
    <source>
        <dbReference type="ARBA" id="ARBA00001936"/>
    </source>
</evidence>
<dbReference type="AlphaFoldDB" id="A0A9X3E5B3"/>
<dbReference type="PROSITE" id="PS51462">
    <property type="entry name" value="NUDIX"/>
    <property type="match status" value="1"/>
</dbReference>
<dbReference type="EMBL" id="JAPKNK010000012">
    <property type="protein sequence ID" value="MCX5571829.1"/>
    <property type="molecule type" value="Genomic_DNA"/>
</dbReference>
<gene>
    <name evidence="8" type="ORF">OSH07_21700</name>
</gene>
<evidence type="ECO:0000256" key="5">
    <source>
        <dbReference type="ARBA" id="ARBA00022842"/>
    </source>
</evidence>
<keyword evidence="5" id="KW-0460">Magnesium</keyword>
<feature type="domain" description="Nudix hydrolase" evidence="7">
    <location>
        <begin position="51"/>
        <end position="183"/>
    </location>
</feature>